<dbReference type="InterPro" id="IPR011332">
    <property type="entry name" value="Ribosomal_zn-bd"/>
</dbReference>
<feature type="region of interest" description="Disordered" evidence="5">
    <location>
        <begin position="34"/>
        <end position="62"/>
    </location>
</feature>
<dbReference type="GO" id="GO:0005840">
    <property type="term" value="C:ribosome"/>
    <property type="evidence" value="ECO:0007669"/>
    <property type="project" value="UniProtKB-KW"/>
</dbReference>
<protein>
    <recommendedName>
        <fullName evidence="8">Ribosomal protein L44e</fullName>
    </recommendedName>
</protein>
<name>D8M5N2_BLAHO</name>
<dbReference type="GO" id="GO:0006412">
    <property type="term" value="P:translation"/>
    <property type="evidence" value="ECO:0007669"/>
    <property type="project" value="InterPro"/>
</dbReference>
<evidence type="ECO:0000256" key="3">
    <source>
        <dbReference type="ARBA" id="ARBA00023274"/>
    </source>
</evidence>
<evidence type="ECO:0000256" key="4">
    <source>
        <dbReference type="RuleBase" id="RU000666"/>
    </source>
</evidence>
<keyword evidence="2 4" id="KW-0689">Ribosomal protein</keyword>
<dbReference type="InterPro" id="IPR000552">
    <property type="entry name" value="Ribosomal_eL44"/>
</dbReference>
<dbReference type="InterPro" id="IPR053708">
    <property type="entry name" value="Ribosomal_LSU_eL42"/>
</dbReference>
<dbReference type="Proteomes" id="UP000008312">
    <property type="component" value="Unassembled WGS sequence"/>
</dbReference>
<keyword evidence="7" id="KW-1185">Reference proteome</keyword>
<dbReference type="OMA" id="DILVMTN"/>
<sequence>MRSPLLQFPVHVPKTEKTYCKKCNKHTEHKVTQYKAGKASLRPQGKRRYDMKQKGYGGQTKPIFHKKAKQTKKLVLRLECKECKMRAQRPLKRCKTLEIGEKKNKDAQTY</sequence>
<evidence type="ECO:0000256" key="5">
    <source>
        <dbReference type="SAM" id="MobiDB-lite"/>
    </source>
</evidence>
<dbReference type="PROSITE" id="PS01172">
    <property type="entry name" value="RIBOSOMAL_L44E"/>
    <property type="match status" value="1"/>
</dbReference>
<accession>D8M5N2</accession>
<evidence type="ECO:0000256" key="1">
    <source>
        <dbReference type="ARBA" id="ARBA00009364"/>
    </source>
</evidence>
<dbReference type="PANTHER" id="PTHR10369">
    <property type="entry name" value="60S RIBOSOMAL PROTEIN L36A/L44"/>
    <property type="match status" value="1"/>
</dbReference>
<dbReference type="HAMAP" id="MF_01476">
    <property type="entry name" value="Ribosomal_L44e"/>
    <property type="match status" value="1"/>
</dbReference>
<evidence type="ECO:0000313" key="7">
    <source>
        <dbReference type="Proteomes" id="UP000008312"/>
    </source>
</evidence>
<dbReference type="FunFam" id="3.10.450.80:FF:000001">
    <property type="entry name" value="60S ribosomal protein L44"/>
    <property type="match status" value="1"/>
</dbReference>
<dbReference type="SUPFAM" id="SSF57829">
    <property type="entry name" value="Zn-binding ribosomal proteins"/>
    <property type="match status" value="1"/>
</dbReference>
<dbReference type="EMBL" id="FN668661">
    <property type="protein sequence ID" value="CBK23371.2"/>
    <property type="molecule type" value="Genomic_DNA"/>
</dbReference>
<dbReference type="Gene3D" id="3.10.450.80">
    <property type="match status" value="1"/>
</dbReference>
<evidence type="ECO:0008006" key="8">
    <source>
        <dbReference type="Google" id="ProtNLM"/>
    </source>
</evidence>
<proteinExistence type="inferred from homology"/>
<keyword evidence="3 4" id="KW-0687">Ribonucleoprotein</keyword>
<dbReference type="OrthoDB" id="2967263at2759"/>
<evidence type="ECO:0000313" key="6">
    <source>
        <dbReference type="EMBL" id="CBK23371.2"/>
    </source>
</evidence>
<dbReference type="AlphaFoldDB" id="D8M5N2"/>
<dbReference type="GO" id="GO:1990904">
    <property type="term" value="C:ribonucleoprotein complex"/>
    <property type="evidence" value="ECO:0007669"/>
    <property type="project" value="UniProtKB-KW"/>
</dbReference>
<dbReference type="GO" id="GO:0003735">
    <property type="term" value="F:structural constituent of ribosome"/>
    <property type="evidence" value="ECO:0007669"/>
    <property type="project" value="InterPro"/>
</dbReference>
<evidence type="ECO:0000256" key="2">
    <source>
        <dbReference type="ARBA" id="ARBA00022980"/>
    </source>
</evidence>
<comment type="similarity">
    <text evidence="1 4">Belongs to the eukaryotic ribosomal protein eL42 family.</text>
</comment>
<dbReference type="InParanoid" id="D8M5N2"/>
<organism evidence="6">
    <name type="scientific">Blastocystis hominis</name>
    <dbReference type="NCBI Taxonomy" id="12968"/>
    <lineage>
        <taxon>Eukaryota</taxon>
        <taxon>Sar</taxon>
        <taxon>Stramenopiles</taxon>
        <taxon>Bigyra</taxon>
        <taxon>Opalozoa</taxon>
        <taxon>Opalinata</taxon>
        <taxon>Blastocystidae</taxon>
        <taxon>Blastocystis</taxon>
    </lineage>
</organism>
<dbReference type="RefSeq" id="XP_012897419.1">
    <property type="nucleotide sequence ID" value="XM_013041965.1"/>
</dbReference>
<reference evidence="6" key="1">
    <citation type="submission" date="2010-02" db="EMBL/GenBank/DDBJ databases">
        <title>Sequencing and annotation of the Blastocystis hominis genome.</title>
        <authorList>
            <person name="Wincker P."/>
        </authorList>
    </citation>
    <scope>NUCLEOTIDE SEQUENCE</scope>
    <source>
        <strain evidence="6">Singapore isolate B</strain>
    </source>
</reference>
<gene>
    <name evidence="6" type="ORF">GSBLH_T00003259001</name>
</gene>
<dbReference type="GeneID" id="24920364"/>
<dbReference type="Pfam" id="PF00935">
    <property type="entry name" value="Ribosomal_L44"/>
    <property type="match status" value="1"/>
</dbReference>
<dbReference type="FunCoup" id="D8M5N2">
    <property type="interactions" value="496"/>
</dbReference>